<feature type="compositionally biased region" description="Low complexity" evidence="1">
    <location>
        <begin position="527"/>
        <end position="538"/>
    </location>
</feature>
<comment type="caution">
    <text evidence="2">The sequence shown here is derived from an EMBL/GenBank/DDBJ whole genome shotgun (WGS) entry which is preliminary data.</text>
</comment>
<name>A0A852ZTV2_9ACTN</name>
<dbReference type="Proteomes" id="UP000567795">
    <property type="component" value="Unassembled WGS sequence"/>
</dbReference>
<accession>A0A852ZTV2</accession>
<evidence type="ECO:0000256" key="1">
    <source>
        <dbReference type="SAM" id="MobiDB-lite"/>
    </source>
</evidence>
<feature type="region of interest" description="Disordered" evidence="1">
    <location>
        <begin position="20"/>
        <end position="64"/>
    </location>
</feature>
<dbReference type="SUPFAM" id="SSF48452">
    <property type="entry name" value="TPR-like"/>
    <property type="match status" value="1"/>
</dbReference>
<dbReference type="InterPro" id="IPR011990">
    <property type="entry name" value="TPR-like_helical_dom_sf"/>
</dbReference>
<proteinExistence type="predicted"/>
<dbReference type="EMBL" id="JACBZD010000001">
    <property type="protein sequence ID" value="NYI04987.1"/>
    <property type="molecule type" value="Genomic_DNA"/>
</dbReference>
<organism evidence="2 3">
    <name type="scientific">Allostreptomyces psammosilenae</name>
    <dbReference type="NCBI Taxonomy" id="1892865"/>
    <lineage>
        <taxon>Bacteria</taxon>
        <taxon>Bacillati</taxon>
        <taxon>Actinomycetota</taxon>
        <taxon>Actinomycetes</taxon>
        <taxon>Kitasatosporales</taxon>
        <taxon>Streptomycetaceae</taxon>
        <taxon>Allostreptomyces</taxon>
    </lineage>
</organism>
<feature type="region of interest" description="Disordered" evidence="1">
    <location>
        <begin position="129"/>
        <end position="159"/>
    </location>
</feature>
<feature type="region of interest" description="Disordered" evidence="1">
    <location>
        <begin position="382"/>
        <end position="469"/>
    </location>
</feature>
<feature type="compositionally biased region" description="Gly residues" evidence="1">
    <location>
        <begin position="544"/>
        <end position="559"/>
    </location>
</feature>
<reference evidence="2 3" key="1">
    <citation type="submission" date="2020-07" db="EMBL/GenBank/DDBJ databases">
        <title>Sequencing the genomes of 1000 actinobacteria strains.</title>
        <authorList>
            <person name="Klenk H.-P."/>
        </authorList>
    </citation>
    <scope>NUCLEOTIDE SEQUENCE [LARGE SCALE GENOMIC DNA]</scope>
    <source>
        <strain evidence="2 3">DSM 42178</strain>
    </source>
</reference>
<feature type="region of interest" description="Disordered" evidence="1">
    <location>
        <begin position="527"/>
        <end position="605"/>
    </location>
</feature>
<gene>
    <name evidence="2" type="ORF">FHU37_001930</name>
</gene>
<feature type="compositionally biased region" description="Basic and acidic residues" evidence="1">
    <location>
        <begin position="147"/>
        <end position="159"/>
    </location>
</feature>
<evidence type="ECO:0000313" key="2">
    <source>
        <dbReference type="EMBL" id="NYI04987.1"/>
    </source>
</evidence>
<feature type="compositionally biased region" description="Low complexity" evidence="1">
    <location>
        <begin position="327"/>
        <end position="340"/>
    </location>
</feature>
<dbReference type="AlphaFoldDB" id="A0A852ZTV2"/>
<evidence type="ECO:0000313" key="3">
    <source>
        <dbReference type="Proteomes" id="UP000567795"/>
    </source>
</evidence>
<feature type="region of interest" description="Disordered" evidence="1">
    <location>
        <begin position="246"/>
        <end position="271"/>
    </location>
</feature>
<sequence>MSARRVRSSEELALEHLLARLPRPRRGALRRGGGGGAAGDGAEASAPRTARAREAGEAGDSDPAGTIRRLTALLHAALADPSVPAPTVDRALGALRTTRAAAGRDPGPLPVLRLRWAMLTGRRAAAARAAEPLRDGGGPPGEPAPAEARRAAPRDPHAADTRCRSCELLEYARWLTAEERWAGALGVLDAVEAAPRGCRTAPARARALALLPALRALGAGEARLRYAAAYSDLAESEATTAPAWRLGEPRGAWDGHRGGDGGRRWDGAPPERLGERTRTTLLAQHLCFALATGNRALGRALWERHGVAPPAVGEDGRAWAPPGVAVPGEWGEPGESAEPGEPGEPGERAEPGAGEEPVPHPLDAVLLYSCATALLAPVSARPVTAGRAPGARRPVRRGRPSPVGGGFGLSGGTRAAGESARGGLAVVVRGPAGGSGTSEGRPAGGADGGGGDGGAVGWAGPDPAGPRERALGLARGHDARARRRTRWAEQAALLCAGRLPAGELSLGGAAATREPLRLGLGEPRGAVVARPRAAGAVARRSDSPGGGWDAPAGAAGGSAAGRERPARGFGRWGRLEGTGRPAAGRAPGSGAAGEDGAAWAAGPGRREPRGAAEWIALACDLSLDGDARAEEAWRRARAALARDPQAGPAERALASTGRAWIRLAAGLPDDVPESLEPAVEALREAGRGRDAAQVRALLGLALALTGRRPVGLRLLDAAVRRLGPDTTALSGAARLEHARAAARVRLWRARALLRVRSGPVPDPPLLAVPEALAEAPPDAPVAVDGRTVWSGSAGPAGSAESSAGADPAAAYRMAARDLEEGWRIAVAHRLETEGALLYAARAQLLHARRPAVAERLLMDAVRMWTRNRRLAPLAAGWHWIGMHREALGLVRSALQAQERAWRLLCAPVAGAEARLAAGRSREGWVGERALDSRVLAARARLLVADGQPERAVAAALPAVLLHEDRGEPLAAGIARGLYGAALSAAGRPAAAAGAFAAALRDLGAAPDGGATPGPPQGRAGGVWPPAAEQAHVADRALLAEDLAEALLASHRPGPAAARWRQAGEEWAACGAAGAAAGAVGRAAELFDAAGRPGPAARCYARVVVLLRAAGAGPERVLRAHLGLAEALARVGDVAGARAAYRAADEEAAGLDPDERPEVPGLRDALARTVAGRSEPAHPVRRQRFC</sequence>
<dbReference type="PROSITE" id="PS51318">
    <property type="entry name" value="TAT"/>
    <property type="match status" value="1"/>
</dbReference>
<feature type="compositionally biased region" description="Gly residues" evidence="1">
    <location>
        <begin position="431"/>
        <end position="457"/>
    </location>
</feature>
<dbReference type="RefSeq" id="WP_179813809.1">
    <property type="nucleotide sequence ID" value="NZ_JACBZD010000001.1"/>
</dbReference>
<feature type="compositionally biased region" description="Low complexity" evidence="1">
    <location>
        <begin position="579"/>
        <end position="603"/>
    </location>
</feature>
<protein>
    <submittedName>
        <fullName evidence="2">Uncharacterized protein</fullName>
    </submittedName>
</protein>
<feature type="region of interest" description="Disordered" evidence="1">
    <location>
        <begin position="309"/>
        <end position="360"/>
    </location>
</feature>
<dbReference type="InterPro" id="IPR006311">
    <property type="entry name" value="TAT_signal"/>
</dbReference>
<keyword evidence="3" id="KW-1185">Reference proteome</keyword>
<feature type="compositionally biased region" description="Basic and acidic residues" evidence="1">
    <location>
        <begin position="247"/>
        <end position="266"/>
    </location>
</feature>
<feature type="compositionally biased region" description="Gly residues" evidence="1">
    <location>
        <begin position="30"/>
        <end position="39"/>
    </location>
</feature>
<feature type="compositionally biased region" description="Low complexity" evidence="1">
    <location>
        <begin position="382"/>
        <end position="392"/>
    </location>
</feature>